<dbReference type="EMBL" id="VDGT01000004">
    <property type="protein sequence ID" value="TNM32247.1"/>
    <property type="molecule type" value="Genomic_DNA"/>
</dbReference>
<dbReference type="InterPro" id="IPR036736">
    <property type="entry name" value="ACP-like_sf"/>
</dbReference>
<name>A0A5C4V8U3_9ACTN</name>
<reference evidence="2 3" key="1">
    <citation type="submission" date="2019-06" db="EMBL/GenBank/DDBJ databases">
        <title>Draft genome of Streptomyces sedi sp. JCM16909.</title>
        <authorList>
            <person name="Klykleung N."/>
            <person name="Tanasupawat S."/>
            <person name="Kudo T."/>
            <person name="Yuki M."/>
            <person name="Ohkuma M."/>
        </authorList>
    </citation>
    <scope>NUCLEOTIDE SEQUENCE [LARGE SCALE GENOMIC DNA]</scope>
    <source>
        <strain evidence="2 3">JCM 16909</strain>
    </source>
</reference>
<proteinExistence type="predicted"/>
<dbReference type="Pfam" id="PF00550">
    <property type="entry name" value="PP-binding"/>
    <property type="match status" value="1"/>
</dbReference>
<feature type="domain" description="Carrier" evidence="1">
    <location>
        <begin position="50"/>
        <end position="132"/>
    </location>
</feature>
<gene>
    <name evidence="2" type="ORF">FH715_07595</name>
</gene>
<keyword evidence="3" id="KW-1185">Reference proteome</keyword>
<evidence type="ECO:0000313" key="3">
    <source>
        <dbReference type="Proteomes" id="UP000311713"/>
    </source>
</evidence>
<dbReference type="OrthoDB" id="4351089at2"/>
<dbReference type="Proteomes" id="UP000311713">
    <property type="component" value="Unassembled WGS sequence"/>
</dbReference>
<dbReference type="SUPFAM" id="SSF47336">
    <property type="entry name" value="ACP-like"/>
    <property type="match status" value="1"/>
</dbReference>
<dbReference type="PROSITE" id="PS50075">
    <property type="entry name" value="CARRIER"/>
    <property type="match status" value="1"/>
</dbReference>
<accession>A0A5C4V8U3</accession>
<protein>
    <submittedName>
        <fullName evidence="2">Acyl carrier protein</fullName>
    </submittedName>
</protein>
<sequence>MCWESSTGTRWSPGFATRRNVGENVRAESGDWAESQGSVGGGSATEFRNLVAGQLARTLVEIGATAFSREEILADEGLRNRDLVGFGLGSLDWIRLAVRVGEETGLELPENTLVDAEFRTVSGWSAALAELKGEGNDA</sequence>
<organism evidence="2 3">
    <name type="scientific">Streptomyces sedi</name>
    <dbReference type="NCBI Taxonomy" id="555059"/>
    <lineage>
        <taxon>Bacteria</taxon>
        <taxon>Bacillati</taxon>
        <taxon>Actinomycetota</taxon>
        <taxon>Actinomycetes</taxon>
        <taxon>Kitasatosporales</taxon>
        <taxon>Streptomycetaceae</taxon>
        <taxon>Streptomyces</taxon>
    </lineage>
</organism>
<dbReference type="AlphaFoldDB" id="A0A5C4V8U3"/>
<evidence type="ECO:0000313" key="2">
    <source>
        <dbReference type="EMBL" id="TNM32247.1"/>
    </source>
</evidence>
<dbReference type="Gene3D" id="1.10.1200.10">
    <property type="entry name" value="ACP-like"/>
    <property type="match status" value="1"/>
</dbReference>
<dbReference type="InterPro" id="IPR009081">
    <property type="entry name" value="PP-bd_ACP"/>
</dbReference>
<evidence type="ECO:0000259" key="1">
    <source>
        <dbReference type="PROSITE" id="PS50075"/>
    </source>
</evidence>
<comment type="caution">
    <text evidence="2">The sequence shown here is derived from an EMBL/GenBank/DDBJ whole genome shotgun (WGS) entry which is preliminary data.</text>
</comment>